<reference evidence="9" key="1">
    <citation type="submission" date="2020-10" db="EMBL/GenBank/DDBJ databases">
        <authorList>
            <person name="Gilroy R."/>
        </authorList>
    </citation>
    <scope>NUCLEOTIDE SEQUENCE</scope>
    <source>
        <strain evidence="9">CHK180-2868</strain>
    </source>
</reference>
<evidence type="ECO:0000256" key="1">
    <source>
        <dbReference type="ARBA" id="ARBA00001941"/>
    </source>
</evidence>
<dbReference type="Gene3D" id="3.30.70.360">
    <property type="match status" value="1"/>
</dbReference>
<comment type="cofactor">
    <cofactor evidence="2">
        <name>Zn(2+)</name>
        <dbReference type="ChEBI" id="CHEBI:29105"/>
    </cofactor>
</comment>
<dbReference type="GO" id="GO:0016787">
    <property type="term" value="F:hydrolase activity"/>
    <property type="evidence" value="ECO:0007669"/>
    <property type="project" value="UniProtKB-KW"/>
</dbReference>
<keyword evidence="7" id="KW-0170">Cobalt</keyword>
<dbReference type="SUPFAM" id="SSF53187">
    <property type="entry name" value="Zn-dependent exopeptidases"/>
    <property type="match status" value="1"/>
</dbReference>
<dbReference type="SUPFAM" id="SSF55031">
    <property type="entry name" value="Bacterial exopeptidase dimerisation domain"/>
    <property type="match status" value="1"/>
</dbReference>
<comment type="similarity">
    <text evidence="3">Belongs to the peptidase M20A family.</text>
</comment>
<comment type="cofactor">
    <cofactor evidence="1">
        <name>Co(2+)</name>
        <dbReference type="ChEBI" id="CHEBI:48828"/>
    </cofactor>
</comment>
<evidence type="ECO:0000313" key="10">
    <source>
        <dbReference type="Proteomes" id="UP000824250"/>
    </source>
</evidence>
<reference evidence="9" key="2">
    <citation type="journal article" date="2021" name="PeerJ">
        <title>Extensive microbial diversity within the chicken gut microbiome revealed by metagenomics and culture.</title>
        <authorList>
            <person name="Gilroy R."/>
            <person name="Ravi A."/>
            <person name="Getino M."/>
            <person name="Pursley I."/>
            <person name="Horton D.L."/>
            <person name="Alikhan N.F."/>
            <person name="Baker D."/>
            <person name="Gharbi K."/>
            <person name="Hall N."/>
            <person name="Watson M."/>
            <person name="Adriaenssens E.M."/>
            <person name="Foster-Nyarko E."/>
            <person name="Jarju S."/>
            <person name="Secka A."/>
            <person name="Antonio M."/>
            <person name="Oren A."/>
            <person name="Chaudhuri R.R."/>
            <person name="La Ragione R."/>
            <person name="Hildebrand F."/>
            <person name="Pallen M.J."/>
        </authorList>
    </citation>
    <scope>NUCLEOTIDE SEQUENCE</scope>
    <source>
        <strain evidence="9">CHK180-2868</strain>
    </source>
</reference>
<proteinExistence type="inferred from homology"/>
<name>A0A9D1D564_9FIRM</name>
<accession>A0A9D1D564</accession>
<comment type="caution">
    <text evidence="9">The sequence shown here is derived from an EMBL/GenBank/DDBJ whole genome shotgun (WGS) entry which is preliminary data.</text>
</comment>
<dbReference type="InterPro" id="IPR036264">
    <property type="entry name" value="Bact_exopeptidase_dim_dom"/>
</dbReference>
<keyword evidence="5" id="KW-0378">Hydrolase</keyword>
<dbReference type="Gene3D" id="3.40.630.10">
    <property type="entry name" value="Zn peptidases"/>
    <property type="match status" value="1"/>
</dbReference>
<dbReference type="Pfam" id="PF01546">
    <property type="entry name" value="Peptidase_M20"/>
    <property type="match status" value="1"/>
</dbReference>
<dbReference type="InterPro" id="IPR011650">
    <property type="entry name" value="Peptidase_M20_dimer"/>
</dbReference>
<dbReference type="EMBL" id="DVGC01000042">
    <property type="protein sequence ID" value="HIR05881.1"/>
    <property type="molecule type" value="Genomic_DNA"/>
</dbReference>
<dbReference type="InterPro" id="IPR002933">
    <property type="entry name" value="Peptidase_M20"/>
</dbReference>
<evidence type="ECO:0000313" key="9">
    <source>
        <dbReference type="EMBL" id="HIR05881.1"/>
    </source>
</evidence>
<evidence type="ECO:0000256" key="7">
    <source>
        <dbReference type="ARBA" id="ARBA00023285"/>
    </source>
</evidence>
<dbReference type="Pfam" id="PF07687">
    <property type="entry name" value="M20_dimer"/>
    <property type="match status" value="1"/>
</dbReference>
<dbReference type="InterPro" id="IPR010182">
    <property type="entry name" value="ArgE/DapE"/>
</dbReference>
<gene>
    <name evidence="9" type="ORF">IAB28_07940</name>
</gene>
<sequence length="377" mass="41130">MNGNALELLKRLLEIPSVNSRDQEGAVAEFLAGYFSDHGIQASVQKIDETHANVIAFVPGKNRERTMIWNGHLDTVPYGSLAEWETDPSKAVEKDGRLYARGASDMKSGLAAMAYALCHLDGEPACSIQFLGTCDEEKGGLGAEMALKEKAMADGRWILVGEPTGMKLGIAQKGCLWLEISARGITSHGAYPKEGANAVTCAVRIAEQVKAFVEQSFHPLLGSSTAQITMIEGGVANNMTPDRCRVVMDIRMVPGMTSEMVMAKAKEALLEEQKEDSRLEADFQALNDRRAIEIAEDHPMTAGLGEKLCQAGYEKEVLGLNFFTDASVLDRKGERDILLFGPGDPSMAHKPNEYVEIGKYEDAIRILQQFAKECGQE</sequence>
<evidence type="ECO:0000256" key="3">
    <source>
        <dbReference type="ARBA" id="ARBA00006247"/>
    </source>
</evidence>
<keyword evidence="4" id="KW-0479">Metal-binding</keyword>
<evidence type="ECO:0000256" key="5">
    <source>
        <dbReference type="ARBA" id="ARBA00022801"/>
    </source>
</evidence>
<evidence type="ECO:0000256" key="4">
    <source>
        <dbReference type="ARBA" id="ARBA00022723"/>
    </source>
</evidence>
<feature type="domain" description="Peptidase M20 dimerisation" evidence="8">
    <location>
        <begin position="170"/>
        <end position="276"/>
    </location>
</feature>
<keyword evidence="6" id="KW-0862">Zinc</keyword>
<dbReference type="Proteomes" id="UP000824250">
    <property type="component" value="Unassembled WGS sequence"/>
</dbReference>
<evidence type="ECO:0000256" key="2">
    <source>
        <dbReference type="ARBA" id="ARBA00001947"/>
    </source>
</evidence>
<dbReference type="NCBIfam" id="TIGR01910">
    <property type="entry name" value="DapE-ArgE"/>
    <property type="match status" value="1"/>
</dbReference>
<dbReference type="InterPro" id="IPR050072">
    <property type="entry name" value="Peptidase_M20A"/>
</dbReference>
<evidence type="ECO:0000256" key="6">
    <source>
        <dbReference type="ARBA" id="ARBA00022833"/>
    </source>
</evidence>
<dbReference type="GO" id="GO:0046872">
    <property type="term" value="F:metal ion binding"/>
    <property type="evidence" value="ECO:0007669"/>
    <property type="project" value="UniProtKB-KW"/>
</dbReference>
<dbReference type="AlphaFoldDB" id="A0A9D1D564"/>
<organism evidence="9 10">
    <name type="scientific">Candidatus Copromonas faecavium</name>
    <name type="common">nom. illeg.</name>
    <dbReference type="NCBI Taxonomy" id="2840740"/>
    <lineage>
        <taxon>Bacteria</taxon>
        <taxon>Bacillati</taxon>
        <taxon>Bacillota</taxon>
        <taxon>Clostridia</taxon>
        <taxon>Lachnospirales</taxon>
        <taxon>Lachnospiraceae</taxon>
        <taxon>Candidatus Copromonas (nom. illeg.)</taxon>
    </lineage>
</organism>
<dbReference type="PANTHER" id="PTHR43808">
    <property type="entry name" value="ACETYLORNITHINE DEACETYLASE"/>
    <property type="match status" value="1"/>
</dbReference>
<evidence type="ECO:0000259" key="8">
    <source>
        <dbReference type="Pfam" id="PF07687"/>
    </source>
</evidence>
<protein>
    <submittedName>
        <fullName evidence="9">M20 family metallopeptidase</fullName>
    </submittedName>
</protein>
<dbReference type="CDD" id="cd08659">
    <property type="entry name" value="M20_ArgE_DapE-like"/>
    <property type="match status" value="1"/>
</dbReference>